<feature type="domain" description="Helicase C-terminal" evidence="4">
    <location>
        <begin position="330"/>
        <end position="496"/>
    </location>
</feature>
<dbReference type="InterPro" id="IPR001650">
    <property type="entry name" value="Helicase_C-like"/>
</dbReference>
<sequence length="561" mass="61745">MFYSALPERLVGQLGPGILSIGSGILSVNSSLGCPWNTISLPWALVNCHGVNSLAVFCMHDMLSMENVLGCPKNDASHFSFFSVAVDAAKSAGEIIREGFCQTKHHVEHKGQTLILAIAHFVLATFRISGTFMLSKVVVLIGETGSGKGTQLAQFLADSGFAAHKAVVCTQPRKIAANTLAQRVREEANGCYPNSFVLSYPSYSPFQEFKSGIIFMTDHCLLLHFMNGTSWDDISCIIIDEAHQRSLNTDLLLALIKKELLKRPEFHLIIMSVTADATKFSDYVYGCNTYYVMGINCPLEIKYVADVSASPYGSTNIKVSFGKCASYVLDVLKMVSYIHKTEEDGVVLAFLTSQIEVEWACEIFTDPTALVMPMHGKLSVEEQRKVFQVYPGKRKVIFCTKIAETSLTIKVIKYVVDSGMVKQSRFEPSTGTNVLKVSAFSQSSANQGAGRAGGTEPGKCYRLYTESDFHAMKIHQKPEIRKLHLGIAVLRILALGTKNVDDFEFVDVPCPRAVEIAIQNLIHLGAVTRKGEVDLVTELIRHVKNLSSVTLRSTTLVIKYI</sequence>
<dbReference type="SUPFAM" id="SSF52540">
    <property type="entry name" value="P-loop containing nucleoside triphosphate hydrolases"/>
    <property type="match status" value="1"/>
</dbReference>
<dbReference type="EMBL" id="JACMSC010000003">
    <property type="protein sequence ID" value="KAG6527153.1"/>
    <property type="molecule type" value="Genomic_DNA"/>
</dbReference>
<evidence type="ECO:0000259" key="3">
    <source>
        <dbReference type="PROSITE" id="PS51192"/>
    </source>
</evidence>
<dbReference type="InterPro" id="IPR014001">
    <property type="entry name" value="Helicase_ATP-bd"/>
</dbReference>
<dbReference type="GO" id="GO:0003723">
    <property type="term" value="F:RNA binding"/>
    <property type="evidence" value="ECO:0007669"/>
    <property type="project" value="TreeGrafter"/>
</dbReference>
<feature type="domain" description="Helicase ATP-binding" evidence="3">
    <location>
        <begin position="129"/>
        <end position="293"/>
    </location>
</feature>
<evidence type="ECO:0000256" key="1">
    <source>
        <dbReference type="ARBA" id="ARBA00022741"/>
    </source>
</evidence>
<proteinExistence type="predicted"/>
<keyword evidence="6" id="KW-1185">Reference proteome</keyword>
<dbReference type="Gene3D" id="3.40.50.300">
    <property type="entry name" value="P-loop containing nucleotide triphosphate hydrolases"/>
    <property type="match status" value="2"/>
</dbReference>
<evidence type="ECO:0000259" key="4">
    <source>
        <dbReference type="PROSITE" id="PS51194"/>
    </source>
</evidence>
<protein>
    <submittedName>
        <fullName evidence="5">Uncharacterized protein</fullName>
    </submittedName>
</protein>
<dbReference type="PROSITE" id="PS51192">
    <property type="entry name" value="HELICASE_ATP_BIND_1"/>
    <property type="match status" value="1"/>
</dbReference>
<dbReference type="Pfam" id="PF00270">
    <property type="entry name" value="DEAD"/>
    <property type="match status" value="1"/>
</dbReference>
<dbReference type="GO" id="GO:0004386">
    <property type="term" value="F:helicase activity"/>
    <property type="evidence" value="ECO:0007669"/>
    <property type="project" value="TreeGrafter"/>
</dbReference>
<dbReference type="PROSITE" id="PS51194">
    <property type="entry name" value="HELICASE_CTER"/>
    <property type="match status" value="1"/>
</dbReference>
<dbReference type="CDD" id="cd18791">
    <property type="entry name" value="SF2_C_RHA"/>
    <property type="match status" value="1"/>
</dbReference>
<dbReference type="Gene3D" id="1.10.10.2130">
    <property type="entry name" value="DEAH helicase family, winged-helix domain"/>
    <property type="match status" value="1"/>
</dbReference>
<dbReference type="InterPro" id="IPR042035">
    <property type="entry name" value="DEAH_win-hel_dom"/>
</dbReference>
<dbReference type="PANTHER" id="PTHR18934">
    <property type="entry name" value="ATP-DEPENDENT RNA HELICASE"/>
    <property type="match status" value="1"/>
</dbReference>
<keyword evidence="2" id="KW-0067">ATP-binding</keyword>
<comment type="caution">
    <text evidence="5">The sequence shown here is derived from an EMBL/GenBank/DDBJ whole genome shotgun (WGS) entry which is preliminary data.</text>
</comment>
<organism evidence="5 6">
    <name type="scientific">Zingiber officinale</name>
    <name type="common">Ginger</name>
    <name type="synonym">Amomum zingiber</name>
    <dbReference type="NCBI Taxonomy" id="94328"/>
    <lineage>
        <taxon>Eukaryota</taxon>
        <taxon>Viridiplantae</taxon>
        <taxon>Streptophyta</taxon>
        <taxon>Embryophyta</taxon>
        <taxon>Tracheophyta</taxon>
        <taxon>Spermatophyta</taxon>
        <taxon>Magnoliopsida</taxon>
        <taxon>Liliopsida</taxon>
        <taxon>Zingiberales</taxon>
        <taxon>Zingiberaceae</taxon>
        <taxon>Zingiber</taxon>
    </lineage>
</organism>
<dbReference type="SMART" id="SM00487">
    <property type="entry name" value="DEXDc"/>
    <property type="match status" value="1"/>
</dbReference>
<dbReference type="InterPro" id="IPR011545">
    <property type="entry name" value="DEAD/DEAH_box_helicase_dom"/>
</dbReference>
<accession>A0A8J5HMS1</accession>
<dbReference type="InterPro" id="IPR027417">
    <property type="entry name" value="P-loop_NTPase"/>
</dbReference>
<dbReference type="AlphaFoldDB" id="A0A8J5HMS1"/>
<dbReference type="SMART" id="SM00490">
    <property type="entry name" value="HELICc"/>
    <property type="match status" value="1"/>
</dbReference>
<dbReference type="Pfam" id="PF00271">
    <property type="entry name" value="Helicase_C"/>
    <property type="match status" value="1"/>
</dbReference>
<evidence type="ECO:0000313" key="5">
    <source>
        <dbReference type="EMBL" id="KAG6527153.1"/>
    </source>
</evidence>
<keyword evidence="1" id="KW-0547">Nucleotide-binding</keyword>
<dbReference type="Proteomes" id="UP000734854">
    <property type="component" value="Unassembled WGS sequence"/>
</dbReference>
<name>A0A8J5HMS1_ZINOF</name>
<dbReference type="PANTHER" id="PTHR18934:SF81">
    <property type="entry name" value="ATP-DEPENDENT RNA HELICASE DEAH11, CHLOROPLASTIC-RELATED"/>
    <property type="match status" value="1"/>
</dbReference>
<gene>
    <name evidence="5" type="ORF">ZIOFF_009247</name>
</gene>
<dbReference type="CDD" id="cd17917">
    <property type="entry name" value="DEXHc_RHA-like"/>
    <property type="match status" value="1"/>
</dbReference>
<dbReference type="GO" id="GO:0005524">
    <property type="term" value="F:ATP binding"/>
    <property type="evidence" value="ECO:0007669"/>
    <property type="project" value="UniProtKB-KW"/>
</dbReference>
<evidence type="ECO:0000313" key="6">
    <source>
        <dbReference type="Proteomes" id="UP000734854"/>
    </source>
</evidence>
<reference evidence="5 6" key="1">
    <citation type="submission" date="2020-08" db="EMBL/GenBank/DDBJ databases">
        <title>Plant Genome Project.</title>
        <authorList>
            <person name="Zhang R.-G."/>
        </authorList>
    </citation>
    <scope>NUCLEOTIDE SEQUENCE [LARGE SCALE GENOMIC DNA]</scope>
    <source>
        <tissue evidence="5">Rhizome</tissue>
    </source>
</reference>
<evidence type="ECO:0000256" key="2">
    <source>
        <dbReference type="ARBA" id="ARBA00022840"/>
    </source>
</evidence>